<name>M4C516_HYAAE</name>
<dbReference type="PANTHER" id="PTHR22538:SF1">
    <property type="entry name" value="VWFD DOMAIN-CONTAINING PROTEIN"/>
    <property type="match status" value="1"/>
</dbReference>
<dbReference type="HOGENOM" id="CLU_028087_0_0_1"/>
<dbReference type="VEuPathDB" id="FungiDB:HpaG814186"/>
<evidence type="ECO:0000313" key="2">
    <source>
        <dbReference type="Proteomes" id="UP000011713"/>
    </source>
</evidence>
<dbReference type="InParanoid" id="M4C516"/>
<accession>M4C516</accession>
<sequence length="620" mass="66989">MVQTYRADLVWPVSDRSCQPPPVTELQPLETRTSRSFSPLSFHLVQQKSHELFTLHLTRYLSYQSNPGRAQSTNHPIAMWPSSTFLHPNALTLVFAACIVLPSAFASKGISHGTLLTSSNTTTWPSLKLHFTLKRSSMQVLGQPTFDVYANPVVSDDGDSVLYDGYVHFTEGSTLTTYVLVDGVPYATRSVMDESANVLSRSTHCLPENMVPSITALMAALNDVRVASTARLNGGKIKCASGNLFKMTFQGLDLAVCASGSSGLRAYGSDIDIEVEYLKHHVQIPVPELTAGVTGKCEPVTSATAVTPAAAALLTGQPVHSEARSSGRGASVTLSSTTCKCMSKPRPCLFIHGLGNSNAEDELQDSMTQYWGNLTEHAPCCTEFKYMVWNSMAVGWNNDTQQQIMCDLASSVTKSGSSTEIADTIVVTHSMGGLALAGAIANGKCTLANSSSWISMSAPMSGSMGSDYAVESCAGEHTVVMKMIGSMTSICSMLSATKSLSYKGGELASAEMNEAYEAAQKVYRKHVYAAICSNSYAGLFSRYLPIYWLLGSTLPHKSDENDGMVEFNSCTGGLPAQQFGDHYGMRFYKTELNHADTTFYFGDGLFNTAQKPVKWFECLL</sequence>
<evidence type="ECO:0000313" key="1">
    <source>
        <dbReference type="EnsemblProtists" id="HpaP814186"/>
    </source>
</evidence>
<dbReference type="PANTHER" id="PTHR22538">
    <property type="entry name" value="CILIA- AND FLAGELLA-ASSOCIATED PROTEIN 74"/>
    <property type="match status" value="1"/>
</dbReference>
<dbReference type="eggNOG" id="ENOG502S48E">
    <property type="taxonomic scope" value="Eukaryota"/>
</dbReference>
<dbReference type="AlphaFoldDB" id="M4C516"/>
<dbReference type="OMA" id="TEFKYMV"/>
<dbReference type="Gene3D" id="3.40.50.1820">
    <property type="entry name" value="alpha/beta hydrolase"/>
    <property type="match status" value="1"/>
</dbReference>
<proteinExistence type="predicted"/>
<organism evidence="1 2">
    <name type="scientific">Hyaloperonospora arabidopsidis (strain Emoy2)</name>
    <name type="common">Downy mildew agent</name>
    <name type="synonym">Peronospora arabidopsidis</name>
    <dbReference type="NCBI Taxonomy" id="559515"/>
    <lineage>
        <taxon>Eukaryota</taxon>
        <taxon>Sar</taxon>
        <taxon>Stramenopiles</taxon>
        <taxon>Oomycota</taxon>
        <taxon>Peronosporomycetes</taxon>
        <taxon>Peronosporales</taxon>
        <taxon>Peronosporaceae</taxon>
        <taxon>Hyaloperonospora</taxon>
    </lineage>
</organism>
<dbReference type="Proteomes" id="UP000011713">
    <property type="component" value="Unassembled WGS sequence"/>
</dbReference>
<dbReference type="EnsemblProtists" id="HpaT814186">
    <property type="protein sequence ID" value="HpaP814186"/>
    <property type="gene ID" value="HpaG814186"/>
</dbReference>
<keyword evidence="2" id="KW-1185">Reference proteome</keyword>
<reference evidence="2" key="1">
    <citation type="journal article" date="2010" name="Science">
        <title>Signatures of adaptation to obligate biotrophy in the Hyaloperonospora arabidopsidis genome.</title>
        <authorList>
            <person name="Baxter L."/>
            <person name="Tripathy S."/>
            <person name="Ishaque N."/>
            <person name="Boot N."/>
            <person name="Cabral A."/>
            <person name="Kemen E."/>
            <person name="Thines M."/>
            <person name="Ah-Fong A."/>
            <person name="Anderson R."/>
            <person name="Badejoko W."/>
            <person name="Bittner-Eddy P."/>
            <person name="Boore J.L."/>
            <person name="Chibucos M.C."/>
            <person name="Coates M."/>
            <person name="Dehal P."/>
            <person name="Delehaunty K."/>
            <person name="Dong S."/>
            <person name="Downton P."/>
            <person name="Dumas B."/>
            <person name="Fabro G."/>
            <person name="Fronick C."/>
            <person name="Fuerstenberg S.I."/>
            <person name="Fulton L."/>
            <person name="Gaulin E."/>
            <person name="Govers F."/>
            <person name="Hughes L."/>
            <person name="Humphray S."/>
            <person name="Jiang R.H."/>
            <person name="Judelson H."/>
            <person name="Kamoun S."/>
            <person name="Kyung K."/>
            <person name="Meijer H."/>
            <person name="Minx P."/>
            <person name="Morris P."/>
            <person name="Nelson J."/>
            <person name="Phuntumart V."/>
            <person name="Qutob D."/>
            <person name="Rehmany A."/>
            <person name="Rougon-Cardoso A."/>
            <person name="Ryden P."/>
            <person name="Torto-Alalibo T."/>
            <person name="Studholme D."/>
            <person name="Wang Y."/>
            <person name="Win J."/>
            <person name="Wood J."/>
            <person name="Clifton S.W."/>
            <person name="Rogers J."/>
            <person name="Van den Ackerveken G."/>
            <person name="Jones J.D."/>
            <person name="McDowell J.M."/>
            <person name="Beynon J."/>
            <person name="Tyler B.M."/>
        </authorList>
    </citation>
    <scope>NUCLEOTIDE SEQUENCE [LARGE SCALE GENOMIC DNA]</scope>
    <source>
        <strain evidence="2">Emoy2</strain>
    </source>
</reference>
<protein>
    <submittedName>
        <fullName evidence="1">Uncharacterized protein</fullName>
    </submittedName>
</protein>
<dbReference type="EMBL" id="JH599836">
    <property type="status" value="NOT_ANNOTATED_CDS"/>
    <property type="molecule type" value="Genomic_DNA"/>
</dbReference>
<dbReference type="InterPro" id="IPR029058">
    <property type="entry name" value="AB_hydrolase_fold"/>
</dbReference>
<reference evidence="1" key="2">
    <citation type="submission" date="2015-06" db="UniProtKB">
        <authorList>
            <consortium name="EnsemblProtists"/>
        </authorList>
    </citation>
    <scope>IDENTIFICATION</scope>
    <source>
        <strain evidence="1">Emoy2</strain>
    </source>
</reference>